<accession>A0A8S5R2R9</accession>
<evidence type="ECO:0000313" key="2">
    <source>
        <dbReference type="EMBL" id="DAE25648.1"/>
    </source>
</evidence>
<sequence>MSKIFSYRDLGHMSHGATCVCEDCEPFQFIEGVPSLSDQIRMQSKGGLPVLSSPSSDSNYDEADTTDVDPAIDPSLDRFERAVKYTDILSEREVKKHKDELEHAEV</sequence>
<evidence type="ECO:0000256" key="1">
    <source>
        <dbReference type="SAM" id="MobiDB-lite"/>
    </source>
</evidence>
<reference evidence="2" key="1">
    <citation type="journal article" date="2021" name="Proc. Natl. Acad. Sci. U.S.A.">
        <title>A Catalog of Tens of Thousands of Viruses from Human Metagenomes Reveals Hidden Associations with Chronic Diseases.</title>
        <authorList>
            <person name="Tisza M.J."/>
            <person name="Buck C.B."/>
        </authorList>
    </citation>
    <scope>NUCLEOTIDE SEQUENCE</scope>
    <source>
        <strain evidence="2">Cts131</strain>
    </source>
</reference>
<proteinExistence type="predicted"/>
<dbReference type="EMBL" id="BK057818">
    <property type="protein sequence ID" value="DAE25648.1"/>
    <property type="molecule type" value="Genomic_DNA"/>
</dbReference>
<feature type="region of interest" description="Disordered" evidence="1">
    <location>
        <begin position="44"/>
        <end position="73"/>
    </location>
</feature>
<organism evidence="2">
    <name type="scientific">Microviridae sp. cts131</name>
    <dbReference type="NCBI Taxonomy" id="2825008"/>
    <lineage>
        <taxon>Viruses</taxon>
        <taxon>Monodnaviria</taxon>
        <taxon>Sangervirae</taxon>
        <taxon>Phixviricota</taxon>
        <taxon>Malgrandaviricetes</taxon>
        <taxon>Petitvirales</taxon>
        <taxon>Microviridae</taxon>
    </lineage>
</organism>
<name>A0A8S5R2R9_9VIRU</name>
<protein>
    <submittedName>
        <fullName evidence="2">Uncharacterized protein</fullName>
    </submittedName>
</protein>